<dbReference type="Gramene" id="ONK66268">
    <property type="protein sequence ID" value="ONK66268"/>
    <property type="gene ID" value="A4U43_C06F5950"/>
</dbReference>
<evidence type="ECO:0000256" key="5">
    <source>
        <dbReference type="ARBA" id="ARBA00022597"/>
    </source>
</evidence>
<keyword evidence="6 12" id="KW-0812">Transmembrane</keyword>
<keyword evidence="4" id="KW-1003">Cell membrane</keyword>
<keyword evidence="9 12" id="KW-0472">Membrane</keyword>
<evidence type="ECO:0000256" key="9">
    <source>
        <dbReference type="ARBA" id="ARBA00023136"/>
    </source>
</evidence>
<feature type="transmembrane region" description="Helical" evidence="12">
    <location>
        <begin position="6"/>
        <end position="25"/>
    </location>
</feature>
<reference evidence="14" key="1">
    <citation type="journal article" date="2017" name="Nat. Commun.">
        <title>The asparagus genome sheds light on the origin and evolution of a young Y chromosome.</title>
        <authorList>
            <person name="Harkess A."/>
            <person name="Zhou J."/>
            <person name="Xu C."/>
            <person name="Bowers J.E."/>
            <person name="Van der Hulst R."/>
            <person name="Ayyampalayam S."/>
            <person name="Mercati F."/>
            <person name="Riccardi P."/>
            <person name="McKain M.R."/>
            <person name="Kakrana A."/>
            <person name="Tang H."/>
            <person name="Ray J."/>
            <person name="Groenendijk J."/>
            <person name="Arikit S."/>
            <person name="Mathioni S.M."/>
            <person name="Nakano M."/>
            <person name="Shan H."/>
            <person name="Telgmann-Rauber A."/>
            <person name="Kanno A."/>
            <person name="Yue Z."/>
            <person name="Chen H."/>
            <person name="Li W."/>
            <person name="Chen Y."/>
            <person name="Xu X."/>
            <person name="Zhang Y."/>
            <person name="Luo S."/>
            <person name="Chen H."/>
            <person name="Gao J."/>
            <person name="Mao Z."/>
            <person name="Pires J.C."/>
            <person name="Luo M."/>
            <person name="Kudrna D."/>
            <person name="Wing R.A."/>
            <person name="Meyers B.C."/>
            <person name="Yi K."/>
            <person name="Kong H."/>
            <person name="Lavrijsen P."/>
            <person name="Sunseri F."/>
            <person name="Falavigna A."/>
            <person name="Ye Y."/>
            <person name="Leebens-Mack J.H."/>
            <person name="Chen G."/>
        </authorList>
    </citation>
    <scope>NUCLEOTIDE SEQUENCE [LARGE SCALE GENOMIC DNA]</scope>
    <source>
        <strain evidence="14">cv. DH0086</strain>
    </source>
</reference>
<evidence type="ECO:0000256" key="10">
    <source>
        <dbReference type="ARBA" id="ARBA00037238"/>
    </source>
</evidence>
<keyword evidence="8 12" id="KW-1133">Transmembrane helix</keyword>
<keyword evidence="7" id="KW-0677">Repeat</keyword>
<accession>A0A5P1EJV5</accession>
<dbReference type="EMBL" id="CM007386">
    <property type="protein sequence ID" value="ONK66268.1"/>
    <property type="molecule type" value="Genomic_DNA"/>
</dbReference>
<dbReference type="InterPro" id="IPR047664">
    <property type="entry name" value="SWEET"/>
</dbReference>
<evidence type="ECO:0000313" key="14">
    <source>
        <dbReference type="Proteomes" id="UP000243459"/>
    </source>
</evidence>
<keyword evidence="5" id="KW-0762">Sugar transport</keyword>
<dbReference type="PANTHER" id="PTHR10791">
    <property type="entry name" value="RAG1-ACTIVATING PROTEIN 1"/>
    <property type="match status" value="1"/>
</dbReference>
<evidence type="ECO:0008006" key="15">
    <source>
        <dbReference type="Google" id="ProtNLM"/>
    </source>
</evidence>
<feature type="transmembrane region" description="Helical" evidence="12">
    <location>
        <begin position="106"/>
        <end position="127"/>
    </location>
</feature>
<evidence type="ECO:0000313" key="13">
    <source>
        <dbReference type="EMBL" id="ONK66268.1"/>
    </source>
</evidence>
<keyword evidence="3" id="KW-0813">Transport</keyword>
<evidence type="ECO:0000256" key="7">
    <source>
        <dbReference type="ARBA" id="ARBA00022737"/>
    </source>
</evidence>
<evidence type="ECO:0000256" key="12">
    <source>
        <dbReference type="SAM" id="Phobius"/>
    </source>
</evidence>
<organism evidence="13 14">
    <name type="scientific">Asparagus officinalis</name>
    <name type="common">Garden asparagus</name>
    <dbReference type="NCBI Taxonomy" id="4686"/>
    <lineage>
        <taxon>Eukaryota</taxon>
        <taxon>Viridiplantae</taxon>
        <taxon>Streptophyta</taxon>
        <taxon>Embryophyta</taxon>
        <taxon>Tracheophyta</taxon>
        <taxon>Spermatophyta</taxon>
        <taxon>Magnoliopsida</taxon>
        <taxon>Liliopsida</taxon>
        <taxon>Asparagales</taxon>
        <taxon>Asparagaceae</taxon>
        <taxon>Asparagoideae</taxon>
        <taxon>Asparagus</taxon>
    </lineage>
</organism>
<feature type="transmembrane region" description="Helical" evidence="12">
    <location>
        <begin position="45"/>
        <end position="65"/>
    </location>
</feature>
<dbReference type="InterPro" id="IPR004316">
    <property type="entry name" value="SWEET_rpt"/>
</dbReference>
<keyword evidence="14" id="KW-1185">Reference proteome</keyword>
<protein>
    <recommendedName>
        <fullName evidence="15">Bidirectional sugar transporter SWEET</fullName>
    </recommendedName>
</protein>
<comment type="function">
    <text evidence="10">Mediates both low-affinity uptake and efflux of sugar across the plasma membrane.</text>
</comment>
<dbReference type="PANTHER" id="PTHR10791:SF30">
    <property type="entry name" value="SUGAR TRANSPORTER SWEET1"/>
    <property type="match status" value="1"/>
</dbReference>
<dbReference type="Proteomes" id="UP000243459">
    <property type="component" value="Chromosome 6"/>
</dbReference>
<comment type="subcellular location">
    <subcellularLocation>
        <location evidence="1">Cell membrane</location>
        <topology evidence="1">Multi-pass membrane protein</topology>
    </subcellularLocation>
</comment>
<dbReference type="Pfam" id="PF03083">
    <property type="entry name" value="MtN3_slv"/>
    <property type="match status" value="1"/>
</dbReference>
<dbReference type="FunFam" id="1.20.1280.290:FF:000001">
    <property type="entry name" value="Bidirectional sugar transporter SWEET"/>
    <property type="match status" value="1"/>
</dbReference>
<proteinExistence type="inferred from homology"/>
<gene>
    <name evidence="13" type="ORF">A4U43_C06F5950</name>
</gene>
<evidence type="ECO:0000256" key="8">
    <source>
        <dbReference type="ARBA" id="ARBA00022989"/>
    </source>
</evidence>
<dbReference type="GO" id="GO:0051119">
    <property type="term" value="F:sugar transmembrane transporter activity"/>
    <property type="evidence" value="ECO:0007669"/>
    <property type="project" value="InterPro"/>
</dbReference>
<evidence type="ECO:0000256" key="3">
    <source>
        <dbReference type="ARBA" id="ARBA00022448"/>
    </source>
</evidence>
<evidence type="ECO:0000256" key="2">
    <source>
        <dbReference type="ARBA" id="ARBA00007809"/>
    </source>
</evidence>
<feature type="transmembrane region" description="Helical" evidence="12">
    <location>
        <begin position="133"/>
        <end position="155"/>
    </location>
</feature>
<dbReference type="GO" id="GO:0005886">
    <property type="term" value="C:plasma membrane"/>
    <property type="evidence" value="ECO:0007669"/>
    <property type="project" value="UniProtKB-SubCell"/>
</dbReference>
<dbReference type="OMA" id="HTYERRT"/>
<evidence type="ECO:0000256" key="4">
    <source>
        <dbReference type="ARBA" id="ARBA00022475"/>
    </source>
</evidence>
<dbReference type="Gene3D" id="1.20.1280.290">
    <property type="match status" value="1"/>
</dbReference>
<name>A0A5P1EJV5_ASPOF</name>
<sequence length="161" mass="17393">MVNAEAIRSAVGVLGNIISFGLFLAPLPTFVDILKKKSVEKYSPVPYLATFMNCLLWCLYGLPIVHPDSLLVITINGSGLVLQGTYILIFLIFANDAKQRSKIVGILLAELAFIAVVAGLVLSLTHTHEKRSMIVGILCIIFGVCMYASPLAVLVSSAFPR</sequence>
<evidence type="ECO:0000256" key="11">
    <source>
        <dbReference type="ARBA" id="ARBA00038715"/>
    </source>
</evidence>
<dbReference type="AlphaFoldDB" id="A0A5P1EJV5"/>
<comment type="similarity">
    <text evidence="2">Belongs to the SWEET sugar transporter family.</text>
</comment>
<comment type="subunit">
    <text evidence="11">Forms homooligomers and/or heterooligomers.</text>
</comment>
<evidence type="ECO:0000256" key="6">
    <source>
        <dbReference type="ARBA" id="ARBA00022692"/>
    </source>
</evidence>
<evidence type="ECO:0000256" key="1">
    <source>
        <dbReference type="ARBA" id="ARBA00004651"/>
    </source>
</evidence>
<feature type="transmembrane region" description="Helical" evidence="12">
    <location>
        <begin position="71"/>
        <end position="94"/>
    </location>
</feature>